<dbReference type="Pfam" id="PF00097">
    <property type="entry name" value="zf-C3HC4"/>
    <property type="match status" value="1"/>
</dbReference>
<feature type="domain" description="RING-type" evidence="8">
    <location>
        <begin position="517"/>
        <end position="556"/>
    </location>
</feature>
<dbReference type="GO" id="GO:0005634">
    <property type="term" value="C:nucleus"/>
    <property type="evidence" value="ECO:0007669"/>
    <property type="project" value="TreeGrafter"/>
</dbReference>
<dbReference type="EMBL" id="WTXG01000006">
    <property type="protein sequence ID" value="KAI0305154.1"/>
    <property type="molecule type" value="Genomic_DNA"/>
</dbReference>
<evidence type="ECO:0000256" key="4">
    <source>
        <dbReference type="ARBA" id="ARBA00022833"/>
    </source>
</evidence>
<dbReference type="SUPFAM" id="SSF57850">
    <property type="entry name" value="RING/U-box"/>
    <property type="match status" value="1"/>
</dbReference>
<evidence type="ECO:0000256" key="5">
    <source>
        <dbReference type="ARBA" id="ARBA00023242"/>
    </source>
</evidence>
<reference evidence="9" key="1">
    <citation type="journal article" date="2022" name="New Phytol.">
        <title>Evolutionary transition to the ectomycorrhizal habit in the genomes of a hyperdiverse lineage of mushroom-forming fungi.</title>
        <authorList>
            <person name="Looney B."/>
            <person name="Miyauchi S."/>
            <person name="Morin E."/>
            <person name="Drula E."/>
            <person name="Courty P.E."/>
            <person name="Kohler A."/>
            <person name="Kuo A."/>
            <person name="LaButti K."/>
            <person name="Pangilinan J."/>
            <person name="Lipzen A."/>
            <person name="Riley R."/>
            <person name="Andreopoulos W."/>
            <person name="He G."/>
            <person name="Johnson J."/>
            <person name="Nolan M."/>
            <person name="Tritt A."/>
            <person name="Barry K.W."/>
            <person name="Grigoriev I.V."/>
            <person name="Nagy L.G."/>
            <person name="Hibbett D."/>
            <person name="Henrissat B."/>
            <person name="Matheny P.B."/>
            <person name="Labbe J."/>
            <person name="Martin F.M."/>
        </authorList>
    </citation>
    <scope>NUCLEOTIDE SEQUENCE</scope>
    <source>
        <strain evidence="9">BPL690</strain>
    </source>
</reference>
<evidence type="ECO:0000256" key="7">
    <source>
        <dbReference type="SAM" id="MobiDB-lite"/>
    </source>
</evidence>
<keyword evidence="2" id="KW-0677">Repeat</keyword>
<dbReference type="PANTHER" id="PTHR24393">
    <property type="entry name" value="ZINC FINGER PROTEIN"/>
    <property type="match status" value="1"/>
</dbReference>
<dbReference type="Gene3D" id="3.30.160.60">
    <property type="entry name" value="Classic Zinc Finger"/>
    <property type="match status" value="2"/>
</dbReference>
<evidence type="ECO:0000313" key="9">
    <source>
        <dbReference type="EMBL" id="KAI0305154.1"/>
    </source>
</evidence>
<sequence>MLSCPASRCPSSTRNRSFSSADALLEHARQSKSLHPLCSTCLRIFKDTAALDQHVEAKHVVVCQPCNRRYKSQSALDQHWRASSAHPNCPMCETSAPDAYALAEHITNAHPKVRCCGALLNESDLDMHYLASRNHPTCKKCNVGFATDLEYTEHNSKLHPELQCKVCAEQFSSLEALRAHVGEPSSHRRCEFCSAQFKDTSALVEHFTQTHLPRDDDVQDTSRRDSVIEILSSTTHSPSPPMNQPPYISSSSRPSSVVFGAGRATAGHPEPPGRGSTSLSTSISDIASELYHSPPSASTLTPSPSFSGSFSNLSHSYFTALPALPSQQRSSSSERLDSTFPTYAAGSPIRPAPGLACASPAVLTPPLVLQAPPSPSPHLPASPQVVGPVTPARKVHSASSQLQPHQPQSRPPSSVRSKLSVAETPSGDLANFHLLKGSPLQSVVDFDTPTPSPRTPSILSASPAEAQALPLVSQAGNYYLPPTTEQQYLPSPTISSSMARAQRSVSSLGAVRSSFYCRVCQVDPCHEITATVCGHVFCNTCIVEEVRENGRCPVCNAMVLLFALLKLEVS</sequence>
<dbReference type="PROSITE" id="PS50089">
    <property type="entry name" value="ZF_RING_2"/>
    <property type="match status" value="1"/>
</dbReference>
<dbReference type="InterPro" id="IPR017907">
    <property type="entry name" value="Znf_RING_CS"/>
</dbReference>
<accession>A0AAD4M8C0</accession>
<evidence type="ECO:0000259" key="8">
    <source>
        <dbReference type="PROSITE" id="PS50089"/>
    </source>
</evidence>
<protein>
    <recommendedName>
        <fullName evidence="8">RING-type domain-containing protein</fullName>
    </recommendedName>
</protein>
<dbReference type="PROSITE" id="PS00518">
    <property type="entry name" value="ZF_RING_1"/>
    <property type="match status" value="1"/>
</dbReference>
<feature type="region of interest" description="Disordered" evidence="7">
    <location>
        <begin position="325"/>
        <end position="344"/>
    </location>
</feature>
<dbReference type="InterPro" id="IPR001841">
    <property type="entry name" value="Znf_RING"/>
</dbReference>
<evidence type="ECO:0000256" key="1">
    <source>
        <dbReference type="ARBA" id="ARBA00022723"/>
    </source>
</evidence>
<dbReference type="InterPro" id="IPR018957">
    <property type="entry name" value="Znf_C3HC4_RING-type"/>
</dbReference>
<proteinExistence type="predicted"/>
<keyword evidence="1" id="KW-0479">Metal-binding</keyword>
<evidence type="ECO:0000256" key="3">
    <source>
        <dbReference type="ARBA" id="ARBA00022771"/>
    </source>
</evidence>
<name>A0AAD4M8C0_9AGAM</name>
<dbReference type="SMART" id="SM00184">
    <property type="entry name" value="RING"/>
    <property type="match status" value="2"/>
</dbReference>
<dbReference type="Gene3D" id="3.30.40.10">
    <property type="entry name" value="Zinc/RING finger domain, C3HC4 (zinc finger)"/>
    <property type="match status" value="1"/>
</dbReference>
<dbReference type="PROSITE" id="PS00028">
    <property type="entry name" value="ZINC_FINGER_C2H2_1"/>
    <property type="match status" value="2"/>
</dbReference>
<evidence type="ECO:0000313" key="10">
    <source>
        <dbReference type="Proteomes" id="UP001203297"/>
    </source>
</evidence>
<comment type="caution">
    <text evidence="9">The sequence shown here is derived from an EMBL/GenBank/DDBJ whole genome shotgun (WGS) entry which is preliminary data.</text>
</comment>
<evidence type="ECO:0000256" key="2">
    <source>
        <dbReference type="ARBA" id="ARBA00022737"/>
    </source>
</evidence>
<feature type="region of interest" description="Disordered" evidence="7">
    <location>
        <begin position="231"/>
        <end position="280"/>
    </location>
</feature>
<dbReference type="GO" id="GO:0000978">
    <property type="term" value="F:RNA polymerase II cis-regulatory region sequence-specific DNA binding"/>
    <property type="evidence" value="ECO:0007669"/>
    <property type="project" value="TreeGrafter"/>
</dbReference>
<evidence type="ECO:0000256" key="6">
    <source>
        <dbReference type="PROSITE-ProRule" id="PRU00175"/>
    </source>
</evidence>
<dbReference type="InterPro" id="IPR013087">
    <property type="entry name" value="Znf_C2H2_type"/>
</dbReference>
<keyword evidence="5" id="KW-0539">Nucleus</keyword>
<gene>
    <name evidence="9" type="ORF">B0F90DRAFT_1701764</name>
</gene>
<feature type="compositionally biased region" description="Low complexity" evidence="7">
    <location>
        <begin position="397"/>
        <end position="417"/>
    </location>
</feature>
<dbReference type="Proteomes" id="UP001203297">
    <property type="component" value="Unassembled WGS sequence"/>
</dbReference>
<dbReference type="GO" id="GO:0008270">
    <property type="term" value="F:zinc ion binding"/>
    <property type="evidence" value="ECO:0007669"/>
    <property type="project" value="UniProtKB-KW"/>
</dbReference>
<dbReference type="SMART" id="SM00355">
    <property type="entry name" value="ZnF_C2H2"/>
    <property type="match status" value="7"/>
</dbReference>
<dbReference type="GO" id="GO:0001228">
    <property type="term" value="F:DNA-binding transcription activator activity, RNA polymerase II-specific"/>
    <property type="evidence" value="ECO:0007669"/>
    <property type="project" value="TreeGrafter"/>
</dbReference>
<organism evidence="9 10">
    <name type="scientific">Multifurca ochricompacta</name>
    <dbReference type="NCBI Taxonomy" id="376703"/>
    <lineage>
        <taxon>Eukaryota</taxon>
        <taxon>Fungi</taxon>
        <taxon>Dikarya</taxon>
        <taxon>Basidiomycota</taxon>
        <taxon>Agaricomycotina</taxon>
        <taxon>Agaricomycetes</taxon>
        <taxon>Russulales</taxon>
        <taxon>Russulaceae</taxon>
        <taxon>Multifurca</taxon>
    </lineage>
</organism>
<dbReference type="AlphaFoldDB" id="A0AAD4M8C0"/>
<dbReference type="PANTHER" id="PTHR24393:SF34">
    <property type="entry name" value="PR_SET DOMAIN 13"/>
    <property type="match status" value="1"/>
</dbReference>
<dbReference type="Pfam" id="PF12874">
    <property type="entry name" value="zf-met"/>
    <property type="match status" value="1"/>
</dbReference>
<feature type="region of interest" description="Disordered" evidence="7">
    <location>
        <begin position="373"/>
        <end position="422"/>
    </location>
</feature>
<keyword evidence="4" id="KW-0862">Zinc</keyword>
<keyword evidence="3 6" id="KW-0863">Zinc-finger</keyword>
<keyword evidence="10" id="KW-1185">Reference proteome</keyword>
<dbReference type="InterPro" id="IPR013083">
    <property type="entry name" value="Znf_RING/FYVE/PHD"/>
</dbReference>